<dbReference type="Pfam" id="PF12894">
    <property type="entry name" value="ANAPC4_WD40"/>
    <property type="match status" value="1"/>
</dbReference>
<reference evidence="11" key="1">
    <citation type="submission" date="2023-01" db="EMBL/GenBank/DDBJ databases">
        <title>Genome assembly of the deep-sea coral Lophelia pertusa.</title>
        <authorList>
            <person name="Herrera S."/>
            <person name="Cordes E."/>
        </authorList>
    </citation>
    <scope>NUCLEOTIDE SEQUENCE</scope>
    <source>
        <strain evidence="11">USNM1676648</strain>
        <tissue evidence="11">Polyp</tissue>
    </source>
</reference>
<evidence type="ECO:0000259" key="9">
    <source>
        <dbReference type="Pfam" id="PF12896"/>
    </source>
</evidence>
<evidence type="ECO:0000256" key="6">
    <source>
        <dbReference type="PROSITE-ProRule" id="PRU00221"/>
    </source>
</evidence>
<dbReference type="InterPro" id="IPR056358">
    <property type="entry name" value="APC4_C"/>
</dbReference>
<dbReference type="InterPro" id="IPR024790">
    <property type="entry name" value="APC4_long_dom"/>
</dbReference>
<keyword evidence="5" id="KW-0131">Cell cycle</keyword>
<dbReference type="InterPro" id="IPR001680">
    <property type="entry name" value="WD40_rpt"/>
</dbReference>
<name>A0A9W9YSS9_9CNID</name>
<dbReference type="Gene3D" id="2.130.10.10">
    <property type="entry name" value="YVTN repeat-like/Quinoprotein amine dehydrogenase"/>
    <property type="match status" value="1"/>
</dbReference>
<dbReference type="PROSITE" id="PS50082">
    <property type="entry name" value="WD_REPEATS_2"/>
    <property type="match status" value="1"/>
</dbReference>
<evidence type="ECO:0000256" key="4">
    <source>
        <dbReference type="ARBA" id="ARBA00022786"/>
    </source>
</evidence>
<keyword evidence="6" id="KW-0853">WD repeat</keyword>
<comment type="caution">
    <text evidence="11">The sequence shown here is derived from an EMBL/GenBank/DDBJ whole genome shotgun (WGS) entry which is preliminary data.</text>
</comment>
<feature type="domain" description="Anaphase-promoting complex subunit 4-like WD40" evidence="8">
    <location>
        <begin position="24"/>
        <end position="109"/>
    </location>
</feature>
<evidence type="ECO:0000256" key="7">
    <source>
        <dbReference type="SAM" id="MobiDB-lite"/>
    </source>
</evidence>
<dbReference type="SUPFAM" id="SSF50978">
    <property type="entry name" value="WD40 repeat-like"/>
    <property type="match status" value="1"/>
</dbReference>
<gene>
    <name evidence="11" type="primary">ANAPC4</name>
    <name evidence="11" type="ORF">OS493_009852</name>
</gene>
<dbReference type="InterPro" id="IPR015943">
    <property type="entry name" value="WD40/YVTN_repeat-like_dom_sf"/>
</dbReference>
<dbReference type="GO" id="GO:0034399">
    <property type="term" value="C:nuclear periphery"/>
    <property type="evidence" value="ECO:0007669"/>
    <property type="project" value="TreeGrafter"/>
</dbReference>
<dbReference type="GO" id="GO:0005680">
    <property type="term" value="C:anaphase-promoting complex"/>
    <property type="evidence" value="ECO:0007669"/>
    <property type="project" value="InterPro"/>
</dbReference>
<dbReference type="GO" id="GO:0031145">
    <property type="term" value="P:anaphase-promoting complex-dependent catabolic process"/>
    <property type="evidence" value="ECO:0007669"/>
    <property type="project" value="InterPro"/>
</dbReference>
<dbReference type="SMART" id="SM00320">
    <property type="entry name" value="WD40"/>
    <property type="match status" value="1"/>
</dbReference>
<evidence type="ECO:0000313" key="11">
    <source>
        <dbReference type="EMBL" id="KAJ7363689.1"/>
    </source>
</evidence>
<dbReference type="GO" id="GO:0070979">
    <property type="term" value="P:protein K11-linked ubiquitination"/>
    <property type="evidence" value="ECO:0007669"/>
    <property type="project" value="TreeGrafter"/>
</dbReference>
<feature type="domain" description="Anaphase-promoting complex subunit 4 C-terminal half WD40" evidence="10">
    <location>
        <begin position="620"/>
        <end position="739"/>
    </location>
</feature>
<dbReference type="PANTHER" id="PTHR13260:SF0">
    <property type="entry name" value="ANAPHASE-PROMOTING COMPLEX SUBUNIT 4"/>
    <property type="match status" value="1"/>
</dbReference>
<evidence type="ECO:0000256" key="2">
    <source>
        <dbReference type="ARBA" id="ARBA00022618"/>
    </source>
</evidence>
<dbReference type="InterPro" id="IPR024977">
    <property type="entry name" value="Apc4-like_WD40_dom"/>
</dbReference>
<sequence length="766" mass="86176">MAGASGSFRLLEDKPCSAEILYQRWSPKMDLLAIVTVEGEVWLQRLSWKRVWSISTAEGRALSVAWRPDGKILAVAFNDGKIKLFDIENAECIHKTDIESTPTSLDWIEEEKEKVSTDETSEKNVSFFVEKSELYLPSLSHLPKSTGALFSKEVTQEESDDPKKLKCLPEELSVLIVGDDKGKIHLFLYGIFLCASLNTVDVLQQHSECHVSSVNVSRDLKVLSAIVKTPVLGSDKQAAVLVLYDTGLLSTRCHELAVVAKKMGKITCLMDYFDNTLQSMSDAWEDILLEMDTKLTEFAAERLTAGSSVSGEFLTLLTRGVTSPELQSFLIHDLTEKGLKKLGNSIENSYTSIQNLALKHLQCVTQSLLFHVTEIHGMSRWYEQFGVLGLSEYDIQTVVTSLGSIMLKTQELVLVIETSLKSFKAFFQWLYYVILSLSDADIPDFVKQRSQQEVMLVSGFIQDQLVVNSHGKFTLERVGQYFDPKPLTVKPPFGNNDWTKFVESHPTLKSSPLLIPDKSSESLISLSAQLHGHIKKAFIEPINAISKSISCWNCFPLCEIPVSKTEDSSLHVAQISTGCPLRPLVVFPDDNKLCIVSVGANEHRLFFARICVDHLPCDIEPMKYSFLDVMFYDSEYLSVLLQQQKVDNSGDDDDDDDGRLSILAQVPYRWLEEKDFLDVAQVKQTYINRLSEPPAINVGPRITHYRKLIGMRARSLSVSGTRKVSCVLSVSQRNVRLFDMDAEDEEAEDDDEVENEELNNSFEEEQ</sequence>
<evidence type="ECO:0000259" key="8">
    <source>
        <dbReference type="Pfam" id="PF12894"/>
    </source>
</evidence>
<dbReference type="Pfam" id="PF23405">
    <property type="entry name" value="WD40_APC4_C-half"/>
    <property type="match status" value="1"/>
</dbReference>
<dbReference type="Proteomes" id="UP001163046">
    <property type="component" value="Unassembled WGS sequence"/>
</dbReference>
<dbReference type="Pfam" id="PF12896">
    <property type="entry name" value="ANAPC4"/>
    <property type="match status" value="1"/>
</dbReference>
<protein>
    <recommendedName>
        <fullName evidence="1">Anaphase-promoting complex subunit 4</fullName>
    </recommendedName>
</protein>
<evidence type="ECO:0000259" key="10">
    <source>
        <dbReference type="Pfam" id="PF23405"/>
    </source>
</evidence>
<evidence type="ECO:0000256" key="5">
    <source>
        <dbReference type="ARBA" id="ARBA00023306"/>
    </source>
</evidence>
<proteinExistence type="predicted"/>
<dbReference type="GO" id="GO:0051301">
    <property type="term" value="P:cell division"/>
    <property type="evidence" value="ECO:0007669"/>
    <property type="project" value="UniProtKB-KW"/>
</dbReference>
<keyword evidence="4" id="KW-0833">Ubl conjugation pathway</keyword>
<organism evidence="11 12">
    <name type="scientific">Desmophyllum pertusum</name>
    <dbReference type="NCBI Taxonomy" id="174260"/>
    <lineage>
        <taxon>Eukaryota</taxon>
        <taxon>Metazoa</taxon>
        <taxon>Cnidaria</taxon>
        <taxon>Anthozoa</taxon>
        <taxon>Hexacorallia</taxon>
        <taxon>Scleractinia</taxon>
        <taxon>Caryophylliina</taxon>
        <taxon>Caryophylliidae</taxon>
        <taxon>Desmophyllum</taxon>
    </lineage>
</organism>
<evidence type="ECO:0000256" key="3">
    <source>
        <dbReference type="ARBA" id="ARBA00022776"/>
    </source>
</evidence>
<dbReference type="EMBL" id="MU827305">
    <property type="protein sequence ID" value="KAJ7363689.1"/>
    <property type="molecule type" value="Genomic_DNA"/>
</dbReference>
<dbReference type="PANTHER" id="PTHR13260">
    <property type="entry name" value="ANAPHASE PROMOTING COMPLEX SUBUNIT 4 APC4"/>
    <property type="match status" value="1"/>
</dbReference>
<dbReference type="OrthoDB" id="2110451at2759"/>
<feature type="domain" description="Anaphase-promoting complex subunit 4 long" evidence="9">
    <location>
        <begin position="241"/>
        <end position="439"/>
    </location>
</feature>
<evidence type="ECO:0000256" key="1">
    <source>
        <dbReference type="ARBA" id="ARBA00016067"/>
    </source>
</evidence>
<evidence type="ECO:0000313" key="12">
    <source>
        <dbReference type="Proteomes" id="UP001163046"/>
    </source>
</evidence>
<keyword evidence="3" id="KW-0498">Mitosis</keyword>
<accession>A0A9W9YSS9</accession>
<dbReference type="InterPro" id="IPR024789">
    <property type="entry name" value="APC4"/>
</dbReference>
<feature type="repeat" description="WD" evidence="6">
    <location>
        <begin position="54"/>
        <end position="95"/>
    </location>
</feature>
<dbReference type="InterPro" id="IPR036322">
    <property type="entry name" value="WD40_repeat_dom_sf"/>
</dbReference>
<keyword evidence="12" id="KW-1185">Reference proteome</keyword>
<feature type="region of interest" description="Disordered" evidence="7">
    <location>
        <begin position="739"/>
        <end position="766"/>
    </location>
</feature>
<keyword evidence="2" id="KW-0132">Cell division</keyword>
<dbReference type="AlphaFoldDB" id="A0A9W9YSS9"/>
<feature type="compositionally biased region" description="Acidic residues" evidence="7">
    <location>
        <begin position="740"/>
        <end position="766"/>
    </location>
</feature>